<evidence type="ECO:0000256" key="6">
    <source>
        <dbReference type="ARBA" id="ARBA00023136"/>
    </source>
</evidence>
<dbReference type="PROSITE" id="PS51289">
    <property type="entry name" value="GLG1_C_RICH"/>
    <property type="match status" value="3"/>
</dbReference>
<dbReference type="GO" id="GO:0017134">
    <property type="term" value="F:fibroblast growth factor binding"/>
    <property type="evidence" value="ECO:0007669"/>
    <property type="project" value="TreeGrafter"/>
</dbReference>
<name>A0A7R9GJA4_9CRUS</name>
<dbReference type="InterPro" id="IPR001893">
    <property type="entry name" value="Cys-rich_GLG1_repeat"/>
</dbReference>
<evidence type="ECO:0000256" key="2">
    <source>
        <dbReference type="ARBA" id="ARBA00022692"/>
    </source>
</evidence>
<dbReference type="EMBL" id="CAJPEX010008465">
    <property type="protein sequence ID" value="CAG0924659.1"/>
    <property type="molecule type" value="Genomic_DNA"/>
</dbReference>
<dbReference type="PANTHER" id="PTHR11884">
    <property type="entry name" value="SELECTIN LIGAND RELATED"/>
    <property type="match status" value="1"/>
</dbReference>
<dbReference type="Proteomes" id="UP000678499">
    <property type="component" value="Unassembled WGS sequence"/>
</dbReference>
<evidence type="ECO:0000256" key="5">
    <source>
        <dbReference type="ARBA" id="ARBA00022989"/>
    </source>
</evidence>
<dbReference type="PANTHER" id="PTHR11884:SF1">
    <property type="entry name" value="GOLGI APPARATUS PROTEIN 1"/>
    <property type="match status" value="1"/>
</dbReference>
<evidence type="ECO:0000313" key="9">
    <source>
        <dbReference type="EMBL" id="CAD7284507.1"/>
    </source>
</evidence>
<evidence type="ECO:0008006" key="11">
    <source>
        <dbReference type="Google" id="ProtNLM"/>
    </source>
</evidence>
<evidence type="ECO:0000256" key="3">
    <source>
        <dbReference type="ARBA" id="ARBA00022729"/>
    </source>
</evidence>
<keyword evidence="2" id="KW-0812">Transmembrane</keyword>
<dbReference type="GO" id="GO:0000139">
    <property type="term" value="C:Golgi membrane"/>
    <property type="evidence" value="ECO:0007669"/>
    <property type="project" value="InterPro"/>
</dbReference>
<dbReference type="OrthoDB" id="2015434at2759"/>
<keyword evidence="6" id="KW-0472">Membrane</keyword>
<evidence type="ECO:0000256" key="8">
    <source>
        <dbReference type="PROSITE-ProRule" id="PRU00622"/>
    </source>
</evidence>
<comment type="subcellular location">
    <subcellularLocation>
        <location evidence="1">Membrane</location>
        <topology evidence="1">Single-pass type I membrane protein</topology>
    </subcellularLocation>
</comment>
<sequence>MRVSSLFANIGMKISTFIAIQETLWKFVILEVNCKEKVKQIIEDEEDHVELNPYIMEHCKVAAEEYCSEYLVKSAHDEDLLECLIRSKPMMNQKPKCAAAITHFQLITMKSMQFSKNFRESCLEDVRKYCRINDPTNAKRDDVINCLSEVMLEEALEDGESDHLSQKCHDELLVQLYQQEEDIDLNPDLKSACEIDMASKCSSVTEHGFGKMLECLRQNFDSLSKPCKDAIFQEDIIAAREEKVDYTLVNVCHGMINRYKCPEDELLDCLKASGMNIPSPREVYKDEPEFDQRCQEVIETRMMEHNYDYRLNPDLHKACNDDVKKFCSRLMDQHSSRHPSLLQGHVIQCLKDQMAQHPETLTQQCRNHVTVVMQEAAKDFRQNPTLRIACRETIRSQCKNKQPDEMEECLKQAFLNRTDKKKNGMIIENECKRQLENIILAAQSDIHLDPELYSVCMPYVRAFCKDVQRGDGR</sequence>
<keyword evidence="4" id="KW-0677">Repeat</keyword>
<feature type="non-terminal residue" evidence="9">
    <location>
        <position position="1"/>
    </location>
</feature>
<keyword evidence="3" id="KW-0732">Signal</keyword>
<organism evidence="9">
    <name type="scientific">Notodromas monacha</name>
    <dbReference type="NCBI Taxonomy" id="399045"/>
    <lineage>
        <taxon>Eukaryota</taxon>
        <taxon>Metazoa</taxon>
        <taxon>Ecdysozoa</taxon>
        <taxon>Arthropoda</taxon>
        <taxon>Crustacea</taxon>
        <taxon>Oligostraca</taxon>
        <taxon>Ostracoda</taxon>
        <taxon>Podocopa</taxon>
        <taxon>Podocopida</taxon>
        <taxon>Cypridocopina</taxon>
        <taxon>Cypridoidea</taxon>
        <taxon>Cyprididae</taxon>
        <taxon>Notodromas</taxon>
    </lineage>
</organism>
<keyword evidence="5" id="KW-1133">Transmembrane helix</keyword>
<accession>A0A7R9GJA4</accession>
<keyword evidence="10" id="KW-1185">Reference proteome</keyword>
<evidence type="ECO:0000256" key="4">
    <source>
        <dbReference type="ARBA" id="ARBA00022737"/>
    </source>
</evidence>
<dbReference type="InterPro" id="IPR039728">
    <property type="entry name" value="GLG1"/>
</dbReference>
<evidence type="ECO:0000256" key="1">
    <source>
        <dbReference type="ARBA" id="ARBA00004479"/>
    </source>
</evidence>
<feature type="repeat" description="Cys-rich GLG1" evidence="8">
    <location>
        <begin position="360"/>
        <end position="418"/>
    </location>
</feature>
<feature type="repeat" description="Cys-rich GLG1" evidence="8">
    <location>
        <begin position="163"/>
        <end position="224"/>
    </location>
</feature>
<dbReference type="InterPro" id="IPR017873">
    <property type="entry name" value="Cys-rich_GLG1_repeat_euk"/>
</dbReference>
<proteinExistence type="predicted"/>
<feature type="repeat" description="Cys-rich GLG1" evidence="8">
    <location>
        <begin position="289"/>
        <end position="358"/>
    </location>
</feature>
<dbReference type="Pfam" id="PF00839">
    <property type="entry name" value="Cys_rich_FGFR"/>
    <property type="match status" value="6"/>
</dbReference>
<evidence type="ECO:0000256" key="7">
    <source>
        <dbReference type="ARBA" id="ARBA00023180"/>
    </source>
</evidence>
<evidence type="ECO:0000313" key="10">
    <source>
        <dbReference type="Proteomes" id="UP000678499"/>
    </source>
</evidence>
<keyword evidence="7" id="KW-0325">Glycoprotein</keyword>
<dbReference type="AlphaFoldDB" id="A0A7R9GJA4"/>
<reference evidence="9" key="1">
    <citation type="submission" date="2020-11" db="EMBL/GenBank/DDBJ databases">
        <authorList>
            <person name="Tran Van P."/>
        </authorList>
    </citation>
    <scope>NUCLEOTIDE SEQUENCE</scope>
</reference>
<gene>
    <name evidence="9" type="ORF">NMOB1V02_LOCUS12112</name>
</gene>
<protein>
    <recommendedName>
        <fullName evidence="11">Golgi apparatus protein 1</fullName>
    </recommendedName>
</protein>
<dbReference type="EMBL" id="OA890502">
    <property type="protein sequence ID" value="CAD7284507.1"/>
    <property type="molecule type" value="Genomic_DNA"/>
</dbReference>